<keyword evidence="2" id="KW-0830">Ubiquinone</keyword>
<dbReference type="InterPro" id="IPR029063">
    <property type="entry name" value="SAM-dependent_MTases_sf"/>
</dbReference>
<organism evidence="2 3">
    <name type="scientific">Allokutzneria albata</name>
    <name type="common">Kibdelosporangium albatum</name>
    <dbReference type="NCBI Taxonomy" id="211114"/>
    <lineage>
        <taxon>Bacteria</taxon>
        <taxon>Bacillati</taxon>
        <taxon>Actinomycetota</taxon>
        <taxon>Actinomycetes</taxon>
        <taxon>Pseudonocardiales</taxon>
        <taxon>Pseudonocardiaceae</taxon>
        <taxon>Allokutzneria</taxon>
    </lineage>
</organism>
<dbReference type="STRING" id="211114.SAMN04489726_3311"/>
<dbReference type="Proteomes" id="UP000183376">
    <property type="component" value="Chromosome I"/>
</dbReference>
<protein>
    <submittedName>
        <fullName evidence="2">Ubiquinone/menaquinone biosynthesis C-methylase UbiE</fullName>
    </submittedName>
</protein>
<dbReference type="RefSeq" id="WP_231950804.1">
    <property type="nucleotide sequence ID" value="NZ_JOEF01000019.1"/>
</dbReference>
<accession>A0A1G9VZW6</accession>
<gene>
    <name evidence="2" type="ORF">SAMN04489726_3311</name>
</gene>
<keyword evidence="2" id="KW-0489">Methyltransferase</keyword>
<feature type="compositionally biased region" description="Polar residues" evidence="1">
    <location>
        <begin position="1"/>
        <end position="17"/>
    </location>
</feature>
<keyword evidence="2" id="KW-0808">Transferase</keyword>
<dbReference type="GO" id="GO:0008168">
    <property type="term" value="F:methyltransferase activity"/>
    <property type="evidence" value="ECO:0007669"/>
    <property type="project" value="UniProtKB-KW"/>
</dbReference>
<evidence type="ECO:0000256" key="1">
    <source>
        <dbReference type="SAM" id="MobiDB-lite"/>
    </source>
</evidence>
<dbReference type="AlphaFoldDB" id="A0A1G9VZW6"/>
<dbReference type="GO" id="GO:0032259">
    <property type="term" value="P:methylation"/>
    <property type="evidence" value="ECO:0007669"/>
    <property type="project" value="UniProtKB-KW"/>
</dbReference>
<dbReference type="Pfam" id="PF13489">
    <property type="entry name" value="Methyltransf_23"/>
    <property type="match status" value="1"/>
</dbReference>
<dbReference type="Gene3D" id="3.40.50.150">
    <property type="entry name" value="Vaccinia Virus protein VP39"/>
    <property type="match status" value="1"/>
</dbReference>
<feature type="region of interest" description="Disordered" evidence="1">
    <location>
        <begin position="1"/>
        <end position="24"/>
    </location>
</feature>
<sequence length="631" mass="69362">MTAGKSSKTCSQGQASTQRRRSGKWVRRTIQAGLIAGLVLDTAQLRRRLAGLRTLPDRPEPGQDRFRVLEAEDVRVDRATLAAARAHAQAEGLSTLDLVPRDLPVAQALDLLRAVDPTTYRTDRQAPGRGALHATLADDGVLRAAGIPTDNGHPSAPELAEAIAQLKLHAPGGTDLIVAPRLTSAPDVVAKDPEVLASMHGENTMGALLPQLAWLSALAASTLINPAWALAAIGAWSAQPLIVFYGSKNMRPADLLSYSASRAVKEPKRLFAAMAAAQSHTAERVDPVEERRPAYQADLAKGIDRFFGERRTDCPWCSSTRLEVRLRTRDLFQRKPGTFVLDRCQDCGHVFQNPQLTSAGLDFYYRDFYDGMGEKKLDSLFKARGVMYRPRAESLKRFAQPESWLDVGTGHGHFCNAAREVWPQTTFDGLDITDGIKLAEHRGWIDRGYRGSFVELSPSMAANYDVVSMFHYLEHSLDPKLELEAAHTALRSGGHLVIEVPDPEARWANLLGKWWIPWLQPQHLHFVSIGNLRRQLEKMGFTVVLEQRAEAHEPIDLLSAAWTRLSNLAAGGEDLPWYPAKPDPTRKAIRAATLAIGSPVLLAASLADGALRPFAARLGLTNAYRVIARKS</sequence>
<dbReference type="eggNOG" id="COG2227">
    <property type="taxonomic scope" value="Bacteria"/>
</dbReference>
<evidence type="ECO:0000313" key="3">
    <source>
        <dbReference type="Proteomes" id="UP000183376"/>
    </source>
</evidence>
<name>A0A1G9VZW6_ALLAB</name>
<dbReference type="SUPFAM" id="SSF53335">
    <property type="entry name" value="S-adenosyl-L-methionine-dependent methyltransferases"/>
    <property type="match status" value="1"/>
</dbReference>
<dbReference type="EMBL" id="LT629701">
    <property type="protein sequence ID" value="SDM77471.1"/>
    <property type="molecule type" value="Genomic_DNA"/>
</dbReference>
<dbReference type="CDD" id="cd02440">
    <property type="entry name" value="AdoMet_MTases"/>
    <property type="match status" value="1"/>
</dbReference>
<keyword evidence="3" id="KW-1185">Reference proteome</keyword>
<evidence type="ECO:0000313" key="2">
    <source>
        <dbReference type="EMBL" id="SDM77471.1"/>
    </source>
</evidence>
<proteinExistence type="predicted"/>
<reference evidence="2 3" key="1">
    <citation type="submission" date="2016-10" db="EMBL/GenBank/DDBJ databases">
        <authorList>
            <person name="de Groot N.N."/>
        </authorList>
    </citation>
    <scope>NUCLEOTIDE SEQUENCE [LARGE SCALE GENOMIC DNA]</scope>
    <source>
        <strain evidence="2 3">DSM 44149</strain>
    </source>
</reference>